<evidence type="ECO:0000313" key="1">
    <source>
        <dbReference type="EMBL" id="OOV88332.1"/>
    </source>
</evidence>
<organism evidence="1 2">
    <name type="scientific">Oceanospirillum linum</name>
    <dbReference type="NCBI Taxonomy" id="966"/>
    <lineage>
        <taxon>Bacteria</taxon>
        <taxon>Pseudomonadati</taxon>
        <taxon>Pseudomonadota</taxon>
        <taxon>Gammaproteobacteria</taxon>
        <taxon>Oceanospirillales</taxon>
        <taxon>Oceanospirillaceae</taxon>
        <taxon>Oceanospirillum</taxon>
    </lineage>
</organism>
<protein>
    <recommendedName>
        <fullName evidence="3">Molecular chaperone DnaK</fullName>
    </recommendedName>
</protein>
<comment type="caution">
    <text evidence="1">The sequence shown here is derived from an EMBL/GenBank/DDBJ whole genome shotgun (WGS) entry which is preliminary data.</text>
</comment>
<dbReference type="Proteomes" id="UP000190064">
    <property type="component" value="Unassembled WGS sequence"/>
</dbReference>
<dbReference type="InterPro" id="IPR043129">
    <property type="entry name" value="ATPase_NBD"/>
</dbReference>
<evidence type="ECO:0000313" key="2">
    <source>
        <dbReference type="Proteomes" id="UP000190064"/>
    </source>
</evidence>
<dbReference type="Gene3D" id="3.90.640.10">
    <property type="entry name" value="Actin, Chain A, domain 4"/>
    <property type="match status" value="1"/>
</dbReference>
<accession>A0A1T1HEV3</accession>
<dbReference type="STRING" id="966.BTA35_0202100"/>
<reference evidence="1" key="1">
    <citation type="submission" date="2017-02" db="EMBL/GenBank/DDBJ databases">
        <title>Draft Genome Sequence of the Salt Water Bacterium Oceanospirillum linum ATCC 11336.</title>
        <authorList>
            <person name="Trachtenberg A.M."/>
            <person name="Carney J.G."/>
            <person name="Linnane J.D."/>
            <person name="Rheaume B.A."/>
            <person name="Pitts N.L."/>
            <person name="Mykles D.L."/>
            <person name="Maclea K.S."/>
        </authorList>
    </citation>
    <scope>NUCLEOTIDE SEQUENCE [LARGE SCALE GENOMIC DNA]</scope>
    <source>
        <strain evidence="1">ATCC 11336</strain>
    </source>
</reference>
<dbReference type="Gene3D" id="3.30.420.40">
    <property type="match status" value="2"/>
</dbReference>
<dbReference type="AlphaFoldDB" id="A0A1T1HEV3"/>
<sequence>MTFISVFELYEKQQLEKKQLEKKQLKKTVDVLDQIAKRRAAQEQAEKKPAAQQTLLELDKLLSPLPLLDPSELTDPNKGLWEFWQQTAPEDYPGLLGRNPAEDVQPWPVTIDFGTSSTVVAFKDGGKKRLIRVGVKDFFAKAEAEHFENPTVLEFVDLDKALPPWQQSAYKPGIKWGDLRCSHEALAGLRDNEGDPAVTASILTNLKHWALREGKEAPLRIQDRVNNRELILPPLELKNPVKGQPLSVSSDDALDPIELYAYYLGLAINWRKRGIFLRYYMTFPVTYPQRIKEKILSSFRRGLQRSLPETLIQQDIFNRFEVAEVASEPAAFAVAAMQMHGIEPTEEGVTYGVFDFGGGTTDFDFGIYREPNQEEEEDDDYEVVFEHFGASGDSYLGGENLLENLAYRVFQQNQEILREHRIAISKPVNGGYFTGSEMLIDTTQAALTNSQLLMARLRSFMEEGEENSEGIEKIKLIKRSGEEVVAELEIPYEDLNAYLAQRMQSGVDKFFAAMNKAFEEHNHQPEQVHVMLAGNASNSLILQNLFSKKIEQNDVLAEGDNGVCVKLYQPLSMSDNNPEQVTAKTGVALGMLDLVPGSAVKVVNHAHQQSNGEGPSHFMSGGFVAGCSSQL</sequence>
<evidence type="ECO:0008006" key="3">
    <source>
        <dbReference type="Google" id="ProtNLM"/>
    </source>
</evidence>
<gene>
    <name evidence="1" type="ORF">BTA35_0202100</name>
</gene>
<dbReference type="RefSeq" id="WP_077242764.1">
    <property type="nucleotide sequence ID" value="NZ_MTSD02000001.1"/>
</dbReference>
<name>A0A1T1HEV3_OCELI</name>
<dbReference type="SUPFAM" id="SSF53067">
    <property type="entry name" value="Actin-like ATPase domain"/>
    <property type="match status" value="1"/>
</dbReference>
<dbReference type="EMBL" id="MTSD02000001">
    <property type="protein sequence ID" value="OOV88332.1"/>
    <property type="molecule type" value="Genomic_DNA"/>
</dbReference>
<proteinExistence type="predicted"/>
<keyword evidence="2" id="KW-1185">Reference proteome</keyword>